<gene>
    <name evidence="1" type="ORF">TeGR_g9918</name>
</gene>
<accession>A0ABQ6N359</accession>
<keyword evidence="2" id="KW-1185">Reference proteome</keyword>
<organism evidence="1 2">
    <name type="scientific">Tetraparma gracilis</name>
    <dbReference type="NCBI Taxonomy" id="2962635"/>
    <lineage>
        <taxon>Eukaryota</taxon>
        <taxon>Sar</taxon>
        <taxon>Stramenopiles</taxon>
        <taxon>Ochrophyta</taxon>
        <taxon>Bolidophyceae</taxon>
        <taxon>Parmales</taxon>
        <taxon>Triparmaceae</taxon>
        <taxon>Tetraparma</taxon>
    </lineage>
</organism>
<sequence length="291" mass="31782">MPSRQLEFSFEGYTIWLIPRGAPSLMSSIRKVARSLLIEAVPAPHLTLFYGVPFPGDEAAADGAAREAFRGVRDAVDAFPPLTCTGCVCDVELAGVDGGLMSMSWAEISYKKSGEAGPVFRRAHGPFHRHVGQVKEGGSHGEEGGAERLAEETWKAWIPHMSLAYDNVDDNRLHTASLLNAILQTPGLMQSTREIVGLELWRTEGRMCDWERLDGYTFEGCEEDAEAAPAAEAPPIFYLNKAQAGSYDFLHHTMPATGQNGVRFSQRSIPSVFDIFSEITPGNTPKNSPPT</sequence>
<reference evidence="1 2" key="1">
    <citation type="journal article" date="2023" name="Commun. Biol.">
        <title>Genome analysis of Parmales, the sister group of diatoms, reveals the evolutionary specialization of diatoms from phago-mixotrophs to photoautotrophs.</title>
        <authorList>
            <person name="Ban H."/>
            <person name="Sato S."/>
            <person name="Yoshikawa S."/>
            <person name="Yamada K."/>
            <person name="Nakamura Y."/>
            <person name="Ichinomiya M."/>
            <person name="Sato N."/>
            <person name="Blanc-Mathieu R."/>
            <person name="Endo H."/>
            <person name="Kuwata A."/>
            <person name="Ogata H."/>
        </authorList>
    </citation>
    <scope>NUCLEOTIDE SEQUENCE [LARGE SCALE GENOMIC DNA]</scope>
</reference>
<dbReference type="Proteomes" id="UP001165060">
    <property type="component" value="Unassembled WGS sequence"/>
</dbReference>
<proteinExistence type="predicted"/>
<name>A0ABQ6N359_9STRA</name>
<dbReference type="InterPro" id="IPR009097">
    <property type="entry name" value="Cyclic_Pdiesterase"/>
</dbReference>
<dbReference type="SUPFAM" id="SSF55144">
    <property type="entry name" value="LigT-like"/>
    <property type="match status" value="1"/>
</dbReference>
<protein>
    <submittedName>
        <fullName evidence="1">Uncharacterized protein</fullName>
    </submittedName>
</protein>
<dbReference type="Gene3D" id="3.90.1140.10">
    <property type="entry name" value="Cyclic phosphodiesterase"/>
    <property type="match status" value="1"/>
</dbReference>
<evidence type="ECO:0000313" key="1">
    <source>
        <dbReference type="EMBL" id="GMI39490.1"/>
    </source>
</evidence>
<comment type="caution">
    <text evidence="1">The sequence shown here is derived from an EMBL/GenBank/DDBJ whole genome shotgun (WGS) entry which is preliminary data.</text>
</comment>
<evidence type="ECO:0000313" key="2">
    <source>
        <dbReference type="Proteomes" id="UP001165060"/>
    </source>
</evidence>
<dbReference type="EMBL" id="BRYB01000877">
    <property type="protein sequence ID" value="GMI39490.1"/>
    <property type="molecule type" value="Genomic_DNA"/>
</dbReference>